<dbReference type="Gene3D" id="3.40.50.620">
    <property type="entry name" value="HUPs"/>
    <property type="match status" value="1"/>
</dbReference>
<protein>
    <recommendedName>
        <fullName evidence="3">asparagine synthase (glutamine-hydrolyzing)</fullName>
        <ecNumber evidence="3">6.3.5.4</ecNumber>
    </recommendedName>
</protein>
<evidence type="ECO:0000256" key="3">
    <source>
        <dbReference type="ARBA" id="ARBA00012737"/>
    </source>
</evidence>
<name>A0A9X9F2A5_BACCE</name>
<organism evidence="7 8">
    <name type="scientific">Bacillus cereus</name>
    <dbReference type="NCBI Taxonomy" id="1396"/>
    <lineage>
        <taxon>Bacteria</taxon>
        <taxon>Bacillati</taxon>
        <taxon>Bacillota</taxon>
        <taxon>Bacilli</taxon>
        <taxon>Bacillales</taxon>
        <taxon>Bacillaceae</taxon>
        <taxon>Bacillus</taxon>
        <taxon>Bacillus cereus group</taxon>
    </lineage>
</organism>
<keyword evidence="7" id="KW-0436">Ligase</keyword>
<evidence type="ECO:0000256" key="4">
    <source>
        <dbReference type="ARBA" id="ARBA00022888"/>
    </source>
</evidence>
<dbReference type="EMBL" id="SZOH01003735">
    <property type="protein sequence ID" value="TKI89374.1"/>
    <property type="molecule type" value="Genomic_DNA"/>
</dbReference>
<evidence type="ECO:0000313" key="7">
    <source>
        <dbReference type="EMBL" id="TKI89374.1"/>
    </source>
</evidence>
<dbReference type="EC" id="6.3.5.4" evidence="3"/>
<dbReference type="NCBIfam" id="TIGR01536">
    <property type="entry name" value="asn_synth_AEB"/>
    <property type="match status" value="1"/>
</dbReference>
<accession>A0A9X9F2A5</accession>
<dbReference type="InterPro" id="IPR001962">
    <property type="entry name" value="Asn_synthase"/>
</dbReference>
<feature type="domain" description="Asparagine synthetase" evidence="6">
    <location>
        <begin position="1"/>
        <end position="357"/>
    </location>
</feature>
<comment type="caution">
    <text evidence="7">The sequence shown here is derived from an EMBL/GenBank/DDBJ whole genome shotgun (WGS) entry which is preliminary data.</text>
</comment>
<keyword evidence="4" id="KW-0061">Asparagine biosynthesis</keyword>
<sequence>RDVLYDSVKVHMRSDVPVGSFLSGGIDSSIIASIAREMNPNLLTFSVGFEQRGFSEVDVAKETAEKLGVKNHNVFISAKEFMDEFPKIIWHMDDPLADPAAVPLYFVAKEARKHVTVVLSGEGADELFGGYNIYREPNSLKMFSYIPSPGKSVLKALSGALKEGFKGKSFLERGCTPIEERYYGNAKIFREEEKAELMKYYNESVNYMDITKPLYNEIKDYDDVSKMQYIDMFTWLRGDILLKADKMTMANSLELRVPFLDKEVFDVASKIPTEFKIANGTTKAILREAARGIVPDHVLDRKKLGFPVPIRHWLKDEMHDWAINIINESKTEHLIDKQYVLNLLEAHCADKGDYSRKI</sequence>
<dbReference type="InterPro" id="IPR014729">
    <property type="entry name" value="Rossmann-like_a/b/a_fold"/>
</dbReference>
<dbReference type="Proteomes" id="UP000308444">
    <property type="component" value="Unassembled WGS sequence"/>
</dbReference>
<comment type="pathway">
    <text evidence="1">Amino-acid biosynthesis; L-asparagine biosynthesis; L-asparagine from L-aspartate (L-Gln route): step 1/1.</text>
</comment>
<feature type="non-terminal residue" evidence="7">
    <location>
        <position position="1"/>
    </location>
</feature>
<evidence type="ECO:0000256" key="2">
    <source>
        <dbReference type="ARBA" id="ARBA00005752"/>
    </source>
</evidence>
<dbReference type="InterPro" id="IPR006426">
    <property type="entry name" value="Asn_synth_AEB"/>
</dbReference>
<proteinExistence type="inferred from homology"/>
<gene>
    <name evidence="7" type="primary">asnB</name>
    <name evidence="7" type="ORF">FC695_36130</name>
</gene>
<dbReference type="GO" id="GO:0004066">
    <property type="term" value="F:asparagine synthase (glutamine-hydrolyzing) activity"/>
    <property type="evidence" value="ECO:0007669"/>
    <property type="project" value="UniProtKB-EC"/>
</dbReference>
<keyword evidence="4" id="KW-0028">Amino-acid biosynthesis</keyword>
<comment type="catalytic activity">
    <reaction evidence="5">
        <text>L-aspartate + L-glutamine + ATP + H2O = L-asparagine + L-glutamate + AMP + diphosphate + H(+)</text>
        <dbReference type="Rhea" id="RHEA:12228"/>
        <dbReference type="ChEBI" id="CHEBI:15377"/>
        <dbReference type="ChEBI" id="CHEBI:15378"/>
        <dbReference type="ChEBI" id="CHEBI:29985"/>
        <dbReference type="ChEBI" id="CHEBI:29991"/>
        <dbReference type="ChEBI" id="CHEBI:30616"/>
        <dbReference type="ChEBI" id="CHEBI:33019"/>
        <dbReference type="ChEBI" id="CHEBI:58048"/>
        <dbReference type="ChEBI" id="CHEBI:58359"/>
        <dbReference type="ChEBI" id="CHEBI:456215"/>
        <dbReference type="EC" id="6.3.5.4"/>
    </reaction>
</comment>
<dbReference type="GO" id="GO:0006529">
    <property type="term" value="P:asparagine biosynthetic process"/>
    <property type="evidence" value="ECO:0007669"/>
    <property type="project" value="UniProtKB-KW"/>
</dbReference>
<dbReference type="AlphaFoldDB" id="A0A9X9F2A5"/>
<dbReference type="SUPFAM" id="SSF52402">
    <property type="entry name" value="Adenine nucleotide alpha hydrolases-like"/>
    <property type="match status" value="1"/>
</dbReference>
<feature type="non-terminal residue" evidence="7">
    <location>
        <position position="358"/>
    </location>
</feature>
<evidence type="ECO:0000259" key="6">
    <source>
        <dbReference type="Pfam" id="PF00733"/>
    </source>
</evidence>
<dbReference type="InterPro" id="IPR051786">
    <property type="entry name" value="ASN_synthetase/amidase"/>
</dbReference>
<evidence type="ECO:0000313" key="8">
    <source>
        <dbReference type="Proteomes" id="UP000308444"/>
    </source>
</evidence>
<dbReference type="CDD" id="cd01991">
    <property type="entry name" value="Asn_synthase_B_C"/>
    <property type="match status" value="1"/>
</dbReference>
<evidence type="ECO:0000256" key="5">
    <source>
        <dbReference type="ARBA" id="ARBA00048741"/>
    </source>
</evidence>
<dbReference type="PANTHER" id="PTHR43284:SF1">
    <property type="entry name" value="ASPARAGINE SYNTHETASE"/>
    <property type="match status" value="1"/>
</dbReference>
<comment type="similarity">
    <text evidence="2">Belongs to the asparagine synthetase family.</text>
</comment>
<dbReference type="PANTHER" id="PTHR43284">
    <property type="entry name" value="ASPARAGINE SYNTHETASE (GLUTAMINE-HYDROLYZING)"/>
    <property type="match status" value="1"/>
</dbReference>
<dbReference type="GO" id="GO:0005829">
    <property type="term" value="C:cytosol"/>
    <property type="evidence" value="ECO:0007669"/>
    <property type="project" value="TreeGrafter"/>
</dbReference>
<evidence type="ECO:0000256" key="1">
    <source>
        <dbReference type="ARBA" id="ARBA00005187"/>
    </source>
</evidence>
<reference evidence="7 8" key="1">
    <citation type="journal article" date="2019" name="Environ. Microbiol.">
        <title>An active ?-lactamase is a part of an orchestrated cell wall stress resistance network of Bacillus subtilis and related rhizosphere species.</title>
        <authorList>
            <person name="Bucher T."/>
            <person name="Keren-Paz A."/>
            <person name="Hausser J."/>
            <person name="Olender T."/>
            <person name="Cytryn E."/>
            <person name="Kolodkin-Gal I."/>
        </authorList>
    </citation>
    <scope>NUCLEOTIDE SEQUENCE [LARGE SCALE GENOMIC DNA]</scope>
    <source>
        <strain evidence="7 8">I32</strain>
    </source>
</reference>
<dbReference type="Pfam" id="PF00733">
    <property type="entry name" value="Asn_synthase"/>
    <property type="match status" value="1"/>
</dbReference>